<accession>A0A0R3RKP6</accession>
<dbReference type="Proteomes" id="UP000050640">
    <property type="component" value="Unplaced"/>
</dbReference>
<proteinExistence type="predicted"/>
<dbReference type="InterPro" id="IPR016024">
    <property type="entry name" value="ARM-type_fold"/>
</dbReference>
<reference evidence="2" key="1">
    <citation type="submission" date="2017-02" db="UniProtKB">
        <authorList>
            <consortium name="WormBaseParasite"/>
        </authorList>
    </citation>
    <scope>IDENTIFICATION</scope>
</reference>
<keyword evidence="1" id="KW-1185">Reference proteome</keyword>
<name>A0A0R3RKP6_9BILA</name>
<organism evidence="1 2">
    <name type="scientific">Elaeophora elaphi</name>
    <dbReference type="NCBI Taxonomy" id="1147741"/>
    <lineage>
        <taxon>Eukaryota</taxon>
        <taxon>Metazoa</taxon>
        <taxon>Ecdysozoa</taxon>
        <taxon>Nematoda</taxon>
        <taxon>Chromadorea</taxon>
        <taxon>Rhabditida</taxon>
        <taxon>Spirurina</taxon>
        <taxon>Spiruromorpha</taxon>
        <taxon>Filarioidea</taxon>
        <taxon>Onchocercidae</taxon>
        <taxon>Elaeophora</taxon>
    </lineage>
</organism>
<dbReference type="AlphaFoldDB" id="A0A0R3RKP6"/>
<dbReference type="STRING" id="1147741.A0A0R3RKP6"/>
<dbReference type="SUPFAM" id="SSF48371">
    <property type="entry name" value="ARM repeat"/>
    <property type="match status" value="1"/>
</dbReference>
<dbReference type="Gene3D" id="1.25.10.10">
    <property type="entry name" value="Leucine-rich Repeat Variant"/>
    <property type="match status" value="1"/>
</dbReference>
<evidence type="ECO:0000313" key="2">
    <source>
        <dbReference type="WBParaSite" id="EEL_0000205501-mRNA-1"/>
    </source>
</evidence>
<sequence>MLSIIKRMTEEHVRELIPMGLEKGIKGALECHACLVIQEVLQICSLIGAMSSDLHEEIANWTSSRVISLLMHDYPGVPPNFIYALASFVQELCHRKPMSELVVSYTATCARSLVQNKVSLLLFCEDENCREAGLNIILEIARNEGYIMIFQHSFLKKIVELFESAVENEAKLAFLIVGSFVKQHNDNTNGNPTYKYELCVALHSLNVVWKREDAVKAAGVQYIEIMCNILKNNNSDHVACCVSVMHSILEACLTLKANFELQQAKDIIKALKADKYLAEFVDHTQEDSSIHNLADDLYNLCLGNIKVDSDEEEDHAETEDASRA</sequence>
<protein>
    <submittedName>
        <fullName evidence="2">Fanconi anemia group I protein</fullName>
    </submittedName>
</protein>
<dbReference type="WBParaSite" id="EEL_0000205501-mRNA-1">
    <property type="protein sequence ID" value="EEL_0000205501-mRNA-1"/>
    <property type="gene ID" value="EEL_0000205501"/>
</dbReference>
<dbReference type="InterPro" id="IPR011989">
    <property type="entry name" value="ARM-like"/>
</dbReference>
<evidence type="ECO:0000313" key="1">
    <source>
        <dbReference type="Proteomes" id="UP000050640"/>
    </source>
</evidence>